<keyword evidence="1" id="KW-0472">Membrane</keyword>
<keyword evidence="1" id="KW-1133">Transmembrane helix</keyword>
<evidence type="ECO:0000313" key="3">
    <source>
        <dbReference type="Proteomes" id="UP000318416"/>
    </source>
</evidence>
<feature type="transmembrane region" description="Helical" evidence="1">
    <location>
        <begin position="135"/>
        <end position="152"/>
    </location>
</feature>
<keyword evidence="3" id="KW-1185">Reference proteome</keyword>
<dbReference type="OrthoDB" id="4538058at2"/>
<evidence type="ECO:0000256" key="1">
    <source>
        <dbReference type="SAM" id="Phobius"/>
    </source>
</evidence>
<dbReference type="Proteomes" id="UP000318416">
    <property type="component" value="Unassembled WGS sequence"/>
</dbReference>
<reference evidence="2 3" key="1">
    <citation type="submission" date="2019-06" db="EMBL/GenBank/DDBJ databases">
        <title>Sequencing the genomes of 1000 actinobacteria strains.</title>
        <authorList>
            <person name="Klenk H.-P."/>
        </authorList>
    </citation>
    <scope>NUCLEOTIDE SEQUENCE [LARGE SCALE GENOMIC DNA]</scope>
    <source>
        <strain evidence="2 3">DSM 41649</strain>
    </source>
</reference>
<proteinExistence type="predicted"/>
<comment type="caution">
    <text evidence="2">The sequence shown here is derived from an EMBL/GenBank/DDBJ whole genome shotgun (WGS) entry which is preliminary data.</text>
</comment>
<protein>
    <submittedName>
        <fullName evidence="2">Uncharacterized protein</fullName>
    </submittedName>
</protein>
<feature type="transmembrane region" description="Helical" evidence="1">
    <location>
        <begin position="9"/>
        <end position="30"/>
    </location>
</feature>
<feature type="transmembrane region" description="Helical" evidence="1">
    <location>
        <begin position="99"/>
        <end position="123"/>
    </location>
</feature>
<feature type="transmembrane region" description="Helical" evidence="1">
    <location>
        <begin position="54"/>
        <end position="79"/>
    </location>
</feature>
<organism evidence="2 3">
    <name type="scientific">Kitasatospora atroaurantiaca</name>
    <dbReference type="NCBI Taxonomy" id="285545"/>
    <lineage>
        <taxon>Bacteria</taxon>
        <taxon>Bacillati</taxon>
        <taxon>Actinomycetota</taxon>
        <taxon>Actinomycetes</taxon>
        <taxon>Kitasatosporales</taxon>
        <taxon>Streptomycetaceae</taxon>
        <taxon>Kitasatospora</taxon>
    </lineage>
</organism>
<gene>
    <name evidence="2" type="ORF">FB465_2334</name>
</gene>
<dbReference type="RefSeq" id="WP_145790018.1">
    <property type="nucleotide sequence ID" value="NZ_BAAABR010000030.1"/>
</dbReference>
<dbReference type="EMBL" id="VIVR01000001">
    <property type="protein sequence ID" value="TWE17322.1"/>
    <property type="molecule type" value="Genomic_DNA"/>
</dbReference>
<evidence type="ECO:0000313" key="2">
    <source>
        <dbReference type="EMBL" id="TWE17322.1"/>
    </source>
</evidence>
<dbReference type="AlphaFoldDB" id="A0A561ENZ2"/>
<name>A0A561ENZ2_9ACTN</name>
<keyword evidence="1" id="KW-0812">Transmembrane</keyword>
<sequence length="214" mass="24827">MEQQRPAEGCLVGVVRGVALVVVVPLRFLWELLVIVLRPVGVALEWAGRMLGKLLYGLLVWPLAVLWRYVLAPVGRVLIVIPLSRLYREILTPVGRGLLVVLTALVKGLAWLVEYLVLVPLYTLWRHVLAPVGRALLWLLRHLLVIPLVRLWRTLLYPVLREIGRAIAWAWRIGGRIWRFLVVRPCRWVRREVWWPVKAEVRRVLREVRRALLG</sequence>
<accession>A0A561ENZ2</accession>